<dbReference type="PROSITE" id="PS50164">
    <property type="entry name" value="GIY_YIG"/>
    <property type="match status" value="1"/>
</dbReference>
<dbReference type="Pfam" id="PF01541">
    <property type="entry name" value="GIY-YIG"/>
    <property type="match status" value="1"/>
</dbReference>
<gene>
    <name evidence="3" type="ORF">QUF16_14885</name>
</gene>
<feature type="transmembrane region" description="Helical" evidence="1">
    <location>
        <begin position="31"/>
        <end position="50"/>
    </location>
</feature>
<dbReference type="AlphaFoldDB" id="A0AAP4JLE2"/>
<keyword evidence="1" id="KW-0812">Transmembrane</keyword>
<accession>A0AAP4JLE2</accession>
<keyword evidence="1" id="KW-0472">Membrane</keyword>
<dbReference type="Gene3D" id="3.40.1440.10">
    <property type="entry name" value="GIY-YIG endonuclease"/>
    <property type="match status" value="1"/>
</dbReference>
<sequence length="180" mass="20632">MNKFEMISLRNGGNLIIALTDPEGDGSNTRVLFVLILLIVFLLIGLFLSIRSCIAYDKKVRQHIYRLVNSQISVTPDDFLKLREQYKLPDGEGVYVIHNTTRDLYYVGQSIHVINRLSQHFCGRGNGDVYADYVYQNEFRIFIIPLVKSGYSTLNALEKDTIAAYHAYDKGYNRTRGNQN</sequence>
<dbReference type="EMBL" id="JAUCBG010000043">
    <property type="protein sequence ID" value="MDM7455596.1"/>
    <property type="molecule type" value="Genomic_DNA"/>
</dbReference>
<dbReference type="InterPro" id="IPR000305">
    <property type="entry name" value="GIY-YIG_endonuc"/>
</dbReference>
<dbReference type="CDD" id="cd00719">
    <property type="entry name" value="GIY-YIG_SF"/>
    <property type="match status" value="1"/>
</dbReference>
<evidence type="ECO:0000313" key="4">
    <source>
        <dbReference type="Proteomes" id="UP001231451"/>
    </source>
</evidence>
<evidence type="ECO:0000256" key="1">
    <source>
        <dbReference type="SAM" id="Phobius"/>
    </source>
</evidence>
<keyword evidence="1" id="KW-1133">Transmembrane helix</keyword>
<dbReference type="SUPFAM" id="SSF82771">
    <property type="entry name" value="GIY-YIG endonuclease"/>
    <property type="match status" value="1"/>
</dbReference>
<dbReference type="InterPro" id="IPR035901">
    <property type="entry name" value="GIY-YIG_endonuc_sf"/>
</dbReference>
<dbReference type="RefSeq" id="WP_289421044.1">
    <property type="nucleotide sequence ID" value="NZ_JAUCBE010000042.1"/>
</dbReference>
<reference evidence="3" key="1">
    <citation type="submission" date="2023-06" db="EMBL/GenBank/DDBJ databases">
        <title>Draft Genome Sequences of lactic acid bacteria strains isolated from fermented milk products.</title>
        <authorList>
            <person name="Elcheninov A.G."/>
            <person name="Klyukina A."/>
            <person name="Zayulina K.S."/>
            <person name="Gavirova L.A."/>
            <person name="Shcherbakova P.A."/>
            <person name="Shestakov A.I."/>
            <person name="Kublanov I.V."/>
            <person name="Kochetkova T.V."/>
        </authorList>
    </citation>
    <scope>NUCLEOTIDE SEQUENCE</scope>
    <source>
        <strain evidence="3">TOM.1374</strain>
    </source>
</reference>
<protein>
    <submittedName>
        <fullName evidence="3">GIY-YIG nuclease family protein</fullName>
    </submittedName>
</protein>
<comment type="caution">
    <text evidence="3">The sequence shown here is derived from an EMBL/GenBank/DDBJ whole genome shotgun (WGS) entry which is preliminary data.</text>
</comment>
<evidence type="ECO:0000259" key="2">
    <source>
        <dbReference type="PROSITE" id="PS50164"/>
    </source>
</evidence>
<feature type="domain" description="GIY-YIG" evidence="2">
    <location>
        <begin position="90"/>
        <end position="174"/>
    </location>
</feature>
<name>A0AAP4JLE2_LACPA</name>
<organism evidence="3 4">
    <name type="scientific">Lacticaseibacillus paracasei</name>
    <name type="common">Lactobacillus paracasei</name>
    <dbReference type="NCBI Taxonomy" id="1597"/>
    <lineage>
        <taxon>Bacteria</taxon>
        <taxon>Bacillati</taxon>
        <taxon>Bacillota</taxon>
        <taxon>Bacilli</taxon>
        <taxon>Lactobacillales</taxon>
        <taxon>Lactobacillaceae</taxon>
        <taxon>Lacticaseibacillus</taxon>
    </lineage>
</organism>
<evidence type="ECO:0000313" key="3">
    <source>
        <dbReference type="EMBL" id="MDM7455596.1"/>
    </source>
</evidence>
<proteinExistence type="predicted"/>
<dbReference type="Proteomes" id="UP001231451">
    <property type="component" value="Unassembled WGS sequence"/>
</dbReference>